<dbReference type="AlphaFoldDB" id="A0A183UUS5"/>
<evidence type="ECO:0000313" key="4">
    <source>
        <dbReference type="Proteomes" id="UP000050794"/>
    </source>
</evidence>
<dbReference type="InterPro" id="IPR035940">
    <property type="entry name" value="CAP_sf"/>
</dbReference>
<proteinExistence type="predicted"/>
<gene>
    <name evidence="3" type="ORF">TCNE_LOCUS12245</name>
</gene>
<dbReference type="PROSITE" id="PS51670">
    <property type="entry name" value="SHKT"/>
    <property type="match status" value="1"/>
</dbReference>
<dbReference type="InterPro" id="IPR003582">
    <property type="entry name" value="ShKT_dom"/>
</dbReference>
<organism evidence="4 5">
    <name type="scientific">Toxocara canis</name>
    <name type="common">Canine roundworm</name>
    <dbReference type="NCBI Taxonomy" id="6265"/>
    <lineage>
        <taxon>Eukaryota</taxon>
        <taxon>Metazoa</taxon>
        <taxon>Ecdysozoa</taxon>
        <taxon>Nematoda</taxon>
        <taxon>Chromadorea</taxon>
        <taxon>Rhabditida</taxon>
        <taxon>Spirurina</taxon>
        <taxon>Ascaridomorpha</taxon>
        <taxon>Ascaridoidea</taxon>
        <taxon>Toxocaridae</taxon>
        <taxon>Toxocara</taxon>
    </lineage>
</organism>
<dbReference type="WBParaSite" id="TCNE_0001224501-mRNA-1">
    <property type="protein sequence ID" value="TCNE_0001224501-mRNA-1"/>
    <property type="gene ID" value="TCNE_0001224501"/>
</dbReference>
<reference evidence="3 4" key="2">
    <citation type="submission" date="2018-11" db="EMBL/GenBank/DDBJ databases">
        <authorList>
            <consortium name="Pathogen Informatics"/>
        </authorList>
    </citation>
    <scope>NUCLEOTIDE SEQUENCE [LARGE SCALE GENOMIC DNA]</scope>
</reference>
<dbReference type="Gene3D" id="3.40.33.10">
    <property type="entry name" value="CAP"/>
    <property type="match status" value="1"/>
</dbReference>
<dbReference type="Pfam" id="PF01549">
    <property type="entry name" value="ShK"/>
    <property type="match status" value="1"/>
</dbReference>
<dbReference type="SUPFAM" id="SSF55797">
    <property type="entry name" value="PR-1-like"/>
    <property type="match status" value="1"/>
</dbReference>
<evidence type="ECO:0000256" key="1">
    <source>
        <dbReference type="PROSITE-ProRule" id="PRU01005"/>
    </source>
</evidence>
<sequence>MLFSNHTSFEGFFDITQYLFHAEIMHFAAYERRGYGYSYIGENIWWSNEAYLRGNLESVILDFYNEKPFYDFGTTGCWGAQCGHYTQVRGAEEEKCEKYLPDIVRGNMYGQRPFFVGPRCSQCPGGGGCTSEAPMCFGVRFPRFFYQPQQQFYYRRTYPYQNKIINNEITERSKLGVQQKEKNKQFYSYTCMDLDSNCKAWAQNDGCNTKREFMIKRCPRTCNACQESASIVNQGNFSPKNRASGIA</sequence>
<dbReference type="Gene3D" id="1.10.10.1940">
    <property type="match status" value="1"/>
</dbReference>
<feature type="disulfide bond" evidence="1">
    <location>
        <begin position="191"/>
        <end position="225"/>
    </location>
</feature>
<keyword evidence="1" id="KW-1015">Disulfide bond</keyword>
<evidence type="ECO:0000313" key="5">
    <source>
        <dbReference type="WBParaSite" id="TCNE_0001224501-mRNA-1"/>
    </source>
</evidence>
<evidence type="ECO:0000259" key="2">
    <source>
        <dbReference type="PROSITE" id="PS51670"/>
    </source>
</evidence>
<dbReference type="SMART" id="SM00254">
    <property type="entry name" value="ShKT"/>
    <property type="match status" value="1"/>
</dbReference>
<comment type="caution">
    <text evidence="1">Lacks conserved residue(s) required for the propagation of feature annotation.</text>
</comment>
<keyword evidence="4" id="KW-1185">Reference proteome</keyword>
<protein>
    <submittedName>
        <fullName evidence="5">ShKT domain-containing protein</fullName>
    </submittedName>
</protein>
<feature type="domain" description="ShKT" evidence="2">
    <location>
        <begin position="191"/>
        <end position="225"/>
    </location>
</feature>
<evidence type="ECO:0000313" key="3">
    <source>
        <dbReference type="EMBL" id="VDM43566.1"/>
    </source>
</evidence>
<reference evidence="5" key="1">
    <citation type="submission" date="2016-06" db="UniProtKB">
        <authorList>
            <consortium name="WormBaseParasite"/>
        </authorList>
    </citation>
    <scope>IDENTIFICATION</scope>
</reference>
<dbReference type="Proteomes" id="UP000050794">
    <property type="component" value="Unassembled WGS sequence"/>
</dbReference>
<dbReference type="EMBL" id="UYWY01021176">
    <property type="protein sequence ID" value="VDM43566.1"/>
    <property type="molecule type" value="Genomic_DNA"/>
</dbReference>
<accession>A0A183UUS5</accession>
<name>A0A183UUS5_TOXCA</name>